<dbReference type="CTD" id="9941393"/>
<dbReference type="KEGG" id="loa:LOAG_03991"/>
<name>A0A1S0U303_LOALO</name>
<dbReference type="RefSeq" id="XP_003139576.1">
    <property type="nucleotide sequence ID" value="XM_003139528.1"/>
</dbReference>
<accession>A0A1S0U303</accession>
<dbReference type="OrthoDB" id="5830901at2759"/>
<dbReference type="InParanoid" id="A0A1S0U303"/>
<protein>
    <submittedName>
        <fullName evidence="2">Uncharacterized protein</fullName>
    </submittedName>
</protein>
<dbReference type="EMBL" id="JH712149">
    <property type="protein sequence ID" value="EFO24490.1"/>
    <property type="molecule type" value="Genomic_DNA"/>
</dbReference>
<dbReference type="GeneID" id="9941393"/>
<evidence type="ECO:0000256" key="1">
    <source>
        <dbReference type="SAM" id="MobiDB-lite"/>
    </source>
</evidence>
<organism evidence="2">
    <name type="scientific">Loa loa</name>
    <name type="common">Eye worm</name>
    <name type="synonym">Filaria loa</name>
    <dbReference type="NCBI Taxonomy" id="7209"/>
    <lineage>
        <taxon>Eukaryota</taxon>
        <taxon>Metazoa</taxon>
        <taxon>Ecdysozoa</taxon>
        <taxon>Nematoda</taxon>
        <taxon>Chromadorea</taxon>
        <taxon>Rhabditida</taxon>
        <taxon>Spirurina</taxon>
        <taxon>Spiruromorpha</taxon>
        <taxon>Filarioidea</taxon>
        <taxon>Onchocercidae</taxon>
        <taxon>Loa</taxon>
    </lineage>
</organism>
<sequence length="87" mass="9680">MEYEIVGVVENSMTSSSSDHDSSASLPSPPKQALMDDDFVKTLEQLSKQQNSRVLSNAEQGITPQHGNFRTVLKRPDLKGAYLCFMF</sequence>
<dbReference type="AlphaFoldDB" id="A0A1S0U303"/>
<gene>
    <name evidence="2" type="ORF">LOAG_03991</name>
</gene>
<evidence type="ECO:0000313" key="2">
    <source>
        <dbReference type="EMBL" id="EFO24490.1"/>
    </source>
</evidence>
<proteinExistence type="predicted"/>
<dbReference type="OMA" id="HGNFRTV"/>
<feature type="region of interest" description="Disordered" evidence="1">
    <location>
        <begin position="11"/>
        <end position="33"/>
    </location>
</feature>
<reference evidence="2" key="1">
    <citation type="submission" date="2012-04" db="EMBL/GenBank/DDBJ databases">
        <title>The Genome Sequence of Loa loa.</title>
        <authorList>
            <consortium name="The Broad Institute Genome Sequencing Platform"/>
            <consortium name="Broad Institute Genome Sequencing Center for Infectious Disease"/>
            <person name="Nutman T.B."/>
            <person name="Fink D.L."/>
            <person name="Russ C."/>
            <person name="Young S."/>
            <person name="Zeng Q."/>
            <person name="Gargeya S."/>
            <person name="Alvarado L."/>
            <person name="Berlin A."/>
            <person name="Chapman S.B."/>
            <person name="Chen Z."/>
            <person name="Freedman E."/>
            <person name="Gellesch M."/>
            <person name="Goldberg J."/>
            <person name="Griggs A."/>
            <person name="Gujja S."/>
            <person name="Heilman E.R."/>
            <person name="Heiman D."/>
            <person name="Howarth C."/>
            <person name="Mehta T."/>
            <person name="Neiman D."/>
            <person name="Pearson M."/>
            <person name="Roberts A."/>
            <person name="Saif S."/>
            <person name="Shea T."/>
            <person name="Shenoy N."/>
            <person name="Sisk P."/>
            <person name="Stolte C."/>
            <person name="Sykes S."/>
            <person name="White J."/>
            <person name="Yandava C."/>
            <person name="Haas B."/>
            <person name="Henn M.R."/>
            <person name="Nusbaum C."/>
            <person name="Birren B."/>
        </authorList>
    </citation>
    <scope>NUCLEOTIDE SEQUENCE [LARGE SCALE GENOMIC DNA]</scope>
</reference>